<protein>
    <submittedName>
        <fullName evidence="1">Uncharacterized protein</fullName>
    </submittedName>
</protein>
<dbReference type="EMBL" id="JAASTX010000037">
    <property type="protein sequence ID" value="MBC1493490.1"/>
    <property type="molecule type" value="Genomic_DNA"/>
</dbReference>
<sequence length="84" mass="10245">MEKFNKDFREFCLNRVEQTLNEDQLNDPFVDLRKRQMDVVEKLEAFENKDFQKHLDELFICEVEARVLIYMKGFQEESYFIGGR</sequence>
<comment type="caution">
    <text evidence="1">The sequence shown here is derived from an EMBL/GenBank/DDBJ whole genome shotgun (WGS) entry which is preliminary data.</text>
</comment>
<gene>
    <name evidence="1" type="ORF">HCI99_16840</name>
</gene>
<organism evidence="1 2">
    <name type="scientific">Listeria booriae</name>
    <dbReference type="NCBI Taxonomy" id="1552123"/>
    <lineage>
        <taxon>Bacteria</taxon>
        <taxon>Bacillati</taxon>
        <taxon>Bacillota</taxon>
        <taxon>Bacilli</taxon>
        <taxon>Bacillales</taxon>
        <taxon>Listeriaceae</taxon>
        <taxon>Listeria</taxon>
    </lineage>
</organism>
<dbReference type="Proteomes" id="UP000533953">
    <property type="component" value="Unassembled WGS sequence"/>
</dbReference>
<name>A0A7X1CDH2_9LIST</name>
<dbReference type="RefSeq" id="WP_185408408.1">
    <property type="nucleotide sequence ID" value="NZ_JAARQU010000027.1"/>
</dbReference>
<reference evidence="1 2" key="1">
    <citation type="submission" date="2020-03" db="EMBL/GenBank/DDBJ databases">
        <title>Soil Listeria distribution.</title>
        <authorList>
            <person name="Liao J."/>
            <person name="Wiedmann M."/>
        </authorList>
    </citation>
    <scope>NUCLEOTIDE SEQUENCE [LARGE SCALE GENOMIC DNA]</scope>
    <source>
        <strain evidence="1 2">FSL L7-1547</strain>
    </source>
</reference>
<evidence type="ECO:0000313" key="1">
    <source>
        <dbReference type="EMBL" id="MBC1493490.1"/>
    </source>
</evidence>
<dbReference type="AlphaFoldDB" id="A0A7X1CDH2"/>
<evidence type="ECO:0000313" key="2">
    <source>
        <dbReference type="Proteomes" id="UP000533953"/>
    </source>
</evidence>
<proteinExistence type="predicted"/>
<accession>A0A7X1CDH2</accession>